<dbReference type="Gene3D" id="2.70.98.10">
    <property type="match status" value="1"/>
</dbReference>
<dbReference type="GO" id="GO:0004034">
    <property type="term" value="F:aldose 1-epimerase activity"/>
    <property type="evidence" value="ECO:0007669"/>
    <property type="project" value="TreeGrafter"/>
</dbReference>
<dbReference type="AlphaFoldDB" id="A0A7K1SLX1"/>
<dbReference type="GO" id="GO:0006006">
    <property type="term" value="P:glucose metabolic process"/>
    <property type="evidence" value="ECO:0007669"/>
    <property type="project" value="TreeGrafter"/>
</dbReference>
<keyword evidence="3" id="KW-0106">Calcium</keyword>
<organism evidence="4 5">
    <name type="scientific">Spirosoma arboris</name>
    <dbReference type="NCBI Taxonomy" id="2682092"/>
    <lineage>
        <taxon>Bacteria</taxon>
        <taxon>Pseudomonadati</taxon>
        <taxon>Bacteroidota</taxon>
        <taxon>Cytophagia</taxon>
        <taxon>Cytophagales</taxon>
        <taxon>Cytophagaceae</taxon>
        <taxon>Spirosoma</taxon>
    </lineage>
</organism>
<comment type="subunit">
    <text evidence="2">Monomer.</text>
</comment>
<proteinExistence type="predicted"/>
<name>A0A7K1SLX1_9BACT</name>
<evidence type="ECO:0000313" key="4">
    <source>
        <dbReference type="EMBL" id="MVM34663.1"/>
    </source>
</evidence>
<evidence type="ECO:0000256" key="1">
    <source>
        <dbReference type="ARBA" id="ARBA00001913"/>
    </source>
</evidence>
<evidence type="ECO:0000313" key="5">
    <source>
        <dbReference type="Proteomes" id="UP000436006"/>
    </source>
</evidence>
<dbReference type="GO" id="GO:0033499">
    <property type="term" value="P:galactose catabolic process via UDP-galactose, Leloir pathway"/>
    <property type="evidence" value="ECO:0007669"/>
    <property type="project" value="TreeGrafter"/>
</dbReference>
<evidence type="ECO:0000256" key="3">
    <source>
        <dbReference type="ARBA" id="ARBA00022837"/>
    </source>
</evidence>
<comment type="caution">
    <text evidence="4">The sequence shown here is derived from an EMBL/GenBank/DDBJ whole genome shotgun (WGS) entry which is preliminary data.</text>
</comment>
<dbReference type="InterPro" id="IPR011013">
    <property type="entry name" value="Gal_mutarotase_sf_dom"/>
</dbReference>
<dbReference type="InterPro" id="IPR008183">
    <property type="entry name" value="Aldose_1/G6P_1-epimerase"/>
</dbReference>
<sequence>MPFQITTQPFGPLPTGATPLTEYLLEHTETGEFITVIPEFGAILRRLVLRKGHHVFALIQGPDSPQALMADESYASALLYPFPSRIRHGIYHFEGQDYALKMNETHRDNAIHGFVHGRVFSVVSQEATSTHARLVVRYDYAGDTFGYPFPFSLTVTYELVQANLLSHGSRPQEDYMCALKISYEARNTGITRCPAAFGWHPYFRFTEDIEAAEESIGNMLLTLPTRIPISLDDHMIPNGQLPAEMAGTLELHNQQLDTAFLIEPTSSPAEAESFAETVLTSLATGVRLIVGQQTGEGKLNYLVCYTPTRRDRIAIEPLTANVDSFNNGQGLAVLNPGDTLSGAMWVRLE</sequence>
<reference evidence="4 5" key="1">
    <citation type="submission" date="2019-12" db="EMBL/GenBank/DDBJ databases">
        <title>Spirosoma sp. HMF4905 genome sequencing and assembly.</title>
        <authorList>
            <person name="Kang H."/>
            <person name="Cha I."/>
            <person name="Kim H."/>
            <person name="Joh K."/>
        </authorList>
    </citation>
    <scope>NUCLEOTIDE SEQUENCE [LARGE SCALE GENOMIC DNA]</scope>
    <source>
        <strain evidence="4 5">HMF4905</strain>
    </source>
</reference>
<evidence type="ECO:0000256" key="2">
    <source>
        <dbReference type="ARBA" id="ARBA00011245"/>
    </source>
</evidence>
<gene>
    <name evidence="4" type="ORF">GO755_31840</name>
</gene>
<dbReference type="InterPro" id="IPR014718">
    <property type="entry name" value="GH-type_carb-bd"/>
</dbReference>
<dbReference type="PANTHER" id="PTHR10091:SF0">
    <property type="entry name" value="GALACTOSE MUTAROTASE"/>
    <property type="match status" value="1"/>
</dbReference>
<protein>
    <submittedName>
        <fullName evidence="4">Aldose 1-epimerase</fullName>
    </submittedName>
</protein>
<dbReference type="GO" id="GO:0030246">
    <property type="term" value="F:carbohydrate binding"/>
    <property type="evidence" value="ECO:0007669"/>
    <property type="project" value="InterPro"/>
</dbReference>
<keyword evidence="5" id="KW-1185">Reference proteome</keyword>
<dbReference type="Proteomes" id="UP000436006">
    <property type="component" value="Unassembled WGS sequence"/>
</dbReference>
<dbReference type="EMBL" id="WPIN01000017">
    <property type="protein sequence ID" value="MVM34663.1"/>
    <property type="molecule type" value="Genomic_DNA"/>
</dbReference>
<comment type="cofactor">
    <cofactor evidence="1">
        <name>Ca(2+)</name>
        <dbReference type="ChEBI" id="CHEBI:29108"/>
    </cofactor>
</comment>
<accession>A0A7K1SLX1</accession>
<dbReference type="SUPFAM" id="SSF74650">
    <property type="entry name" value="Galactose mutarotase-like"/>
    <property type="match status" value="1"/>
</dbReference>
<dbReference type="PANTHER" id="PTHR10091">
    <property type="entry name" value="ALDOSE-1-EPIMERASE"/>
    <property type="match status" value="1"/>
</dbReference>
<dbReference type="Pfam" id="PF01263">
    <property type="entry name" value="Aldose_epim"/>
    <property type="match status" value="1"/>
</dbReference>
<dbReference type="RefSeq" id="WP_157589481.1">
    <property type="nucleotide sequence ID" value="NZ_WPIN01000017.1"/>
</dbReference>